<name>C0DB96_9FIRM</name>
<gene>
    <name evidence="1" type="ORF">CLOSTASPAR_06545</name>
</gene>
<protein>
    <submittedName>
        <fullName evidence="1">Uncharacterized protein</fullName>
    </submittedName>
</protein>
<sequence length="49" mass="5916">MLQFEKSRFFYKLKKYRMDIRDFAAARADTGHDRRCRRNLPLTGLGFAF</sequence>
<comment type="caution">
    <text evidence="1">The sequence shown here is derived from an EMBL/GenBank/DDBJ whole genome shotgun (WGS) entry which is preliminary data.</text>
</comment>
<dbReference type="EMBL" id="ACCJ01000548">
    <property type="protein sequence ID" value="EEG51394.1"/>
    <property type="molecule type" value="Genomic_DNA"/>
</dbReference>
<proteinExistence type="predicted"/>
<reference evidence="1 2" key="1">
    <citation type="submission" date="2009-02" db="EMBL/GenBank/DDBJ databases">
        <title>Draft genome sequence of Clostridium asparagiforme (DSM 15981).</title>
        <authorList>
            <person name="Sudarsanam P."/>
            <person name="Ley R."/>
            <person name="Guruge J."/>
            <person name="Turnbaugh P.J."/>
            <person name="Mahowald M."/>
            <person name="Liep D."/>
            <person name="Gordon J."/>
        </authorList>
    </citation>
    <scope>NUCLEOTIDE SEQUENCE [LARGE SCALE GENOMIC DNA]</scope>
    <source>
        <strain evidence="1 2">DSM 15981</strain>
    </source>
</reference>
<organism evidence="1 2">
    <name type="scientific">[Clostridium] asparagiforme DSM 15981</name>
    <dbReference type="NCBI Taxonomy" id="518636"/>
    <lineage>
        <taxon>Bacteria</taxon>
        <taxon>Bacillati</taxon>
        <taxon>Bacillota</taxon>
        <taxon>Clostridia</taxon>
        <taxon>Lachnospirales</taxon>
        <taxon>Lachnospiraceae</taxon>
        <taxon>Enterocloster</taxon>
    </lineage>
</organism>
<keyword evidence="2" id="KW-1185">Reference proteome</keyword>
<dbReference type="HOGENOM" id="CLU_3133922_0_0_9"/>
<accession>C0DB96</accession>
<evidence type="ECO:0000313" key="2">
    <source>
        <dbReference type="Proteomes" id="UP000004756"/>
    </source>
</evidence>
<evidence type="ECO:0000313" key="1">
    <source>
        <dbReference type="EMBL" id="EEG51394.1"/>
    </source>
</evidence>
<dbReference type="Proteomes" id="UP000004756">
    <property type="component" value="Unassembled WGS sequence"/>
</dbReference>
<dbReference type="AlphaFoldDB" id="C0DB96"/>